<feature type="domain" description="Cytochrome c" evidence="11">
    <location>
        <begin position="42"/>
        <end position="145"/>
    </location>
</feature>
<keyword evidence="6" id="KW-0677">Repeat</keyword>
<dbReference type="SUPFAM" id="SSF46626">
    <property type="entry name" value="Cytochrome c"/>
    <property type="match status" value="3"/>
</dbReference>
<comment type="caution">
    <text evidence="12">The sequence shown here is derived from an EMBL/GenBank/DDBJ whole genome shotgun (WGS) entry which is preliminary data.</text>
</comment>
<feature type="binding site" description="covalent" evidence="9">
    <location>
        <position position="59"/>
    </location>
    <ligand>
        <name>heme c</name>
        <dbReference type="ChEBI" id="CHEBI:61717"/>
        <label>1</label>
    </ligand>
</feature>
<protein>
    <submittedName>
        <fullName evidence="12">Mono/diheme cytochrome c family protein</fullName>
    </submittedName>
</protein>
<organism evidence="12 13">
    <name type="scientific">Chromatocurvus halotolerans</name>
    <dbReference type="NCBI Taxonomy" id="1132028"/>
    <lineage>
        <taxon>Bacteria</taxon>
        <taxon>Pseudomonadati</taxon>
        <taxon>Pseudomonadota</taxon>
        <taxon>Gammaproteobacteria</taxon>
        <taxon>Cellvibrionales</taxon>
        <taxon>Halieaceae</taxon>
        <taxon>Chromatocurvus</taxon>
    </lineage>
</organism>
<comment type="cofactor">
    <cofactor evidence="9">
        <name>heme c</name>
        <dbReference type="ChEBI" id="CHEBI:61717"/>
    </cofactor>
    <text evidence="9">Binds 3 heme c groups covalently per subunit.</text>
</comment>
<feature type="domain" description="Cytochrome c" evidence="11">
    <location>
        <begin position="187"/>
        <end position="295"/>
    </location>
</feature>
<dbReference type="PIRSF" id="PIRSF000018">
    <property type="entry name" value="Mb_ADH_cyt_c"/>
    <property type="match status" value="1"/>
</dbReference>
<dbReference type="GO" id="GO:0016614">
    <property type="term" value="F:oxidoreductase activity, acting on CH-OH group of donors"/>
    <property type="evidence" value="ECO:0007669"/>
    <property type="project" value="InterPro"/>
</dbReference>
<accession>A0A4R2KN37</accession>
<dbReference type="InterPro" id="IPR014353">
    <property type="entry name" value="Membr-bd_ADH_cyt_c"/>
</dbReference>
<comment type="subcellular location">
    <subcellularLocation>
        <location evidence="1">Cell membrane</location>
    </subcellularLocation>
</comment>
<keyword evidence="8" id="KW-0472">Membrane</keyword>
<keyword evidence="4 10" id="KW-0479">Metal-binding</keyword>
<evidence type="ECO:0000259" key="11">
    <source>
        <dbReference type="PROSITE" id="PS51007"/>
    </source>
</evidence>
<proteinExistence type="predicted"/>
<keyword evidence="2" id="KW-1003">Cell membrane</keyword>
<feature type="binding site" description="axial binding residue" evidence="10">
    <location>
        <position position="206"/>
    </location>
    <ligand>
        <name>heme c</name>
        <dbReference type="ChEBI" id="CHEBI:61717"/>
        <label>2</label>
    </ligand>
    <ligandPart>
        <name>Fe</name>
        <dbReference type="ChEBI" id="CHEBI:18248"/>
    </ligandPart>
</feature>
<name>A0A4R2KN37_9GAMM</name>
<evidence type="ECO:0000256" key="5">
    <source>
        <dbReference type="ARBA" id="ARBA00022729"/>
    </source>
</evidence>
<evidence type="ECO:0000313" key="12">
    <source>
        <dbReference type="EMBL" id="TCO72206.1"/>
    </source>
</evidence>
<dbReference type="PROSITE" id="PS51007">
    <property type="entry name" value="CYTC"/>
    <property type="match status" value="3"/>
</dbReference>
<evidence type="ECO:0000256" key="4">
    <source>
        <dbReference type="ARBA" id="ARBA00022723"/>
    </source>
</evidence>
<keyword evidence="5" id="KW-0732">Signal</keyword>
<dbReference type="InterPro" id="IPR036909">
    <property type="entry name" value="Cyt_c-like_dom_sf"/>
</dbReference>
<feature type="binding site" description="covalent" evidence="9">
    <location>
        <position position="56"/>
    </location>
    <ligand>
        <name>heme c</name>
        <dbReference type="ChEBI" id="CHEBI:61717"/>
        <label>1</label>
    </ligand>
</feature>
<evidence type="ECO:0000256" key="8">
    <source>
        <dbReference type="ARBA" id="ARBA00023136"/>
    </source>
</evidence>
<feature type="binding site" description="covalent" evidence="9">
    <location>
        <position position="205"/>
    </location>
    <ligand>
        <name>heme c</name>
        <dbReference type="ChEBI" id="CHEBI:61717"/>
        <label>2</label>
    </ligand>
</feature>
<sequence length="438" mass="48135">MKRLAIGTVALLVLLLMAMLILAWESSIAQQDAPAEDTFSQRQIDRGEVIAGLGNCQSCHTVDPERPYAGGRAFPTPFGTLYATNITPHPESGIGRWSEAAFIRAMREGVARDGSHLFPAFPYTHFTRVRDEDLQALYAYTMTREPVDARAPENDLTFPFNIRLLQAGWKLLFFEPGVWQPDTEKSDAWNRGEYLAEGLAHCSACHTPRNTFGAENQDRDYDGAMVNNWYAPAMSAGNPPPVAWTESELYTYLREGASTYHGVALGSMADVVHQGLGIVDDSDIRALATYFSDVTGALPEDQTAAQASRRIADAQRESMAMRSNDTGELNRGEQLFSNGCAACHYNSADDPNVLRPELSLNSALNADNPVNLIRATLRGVSNESGIQGVLMPGFASWNNADLAALFAFLRATHTDHPAWNDLEQRIARQRSDVTTSTE</sequence>
<evidence type="ECO:0000256" key="10">
    <source>
        <dbReference type="PIRSR" id="PIRSR000018-51"/>
    </source>
</evidence>
<keyword evidence="7 10" id="KW-0408">Iron</keyword>
<dbReference type="GO" id="GO:0005506">
    <property type="term" value="F:iron ion binding"/>
    <property type="evidence" value="ECO:0007669"/>
    <property type="project" value="InterPro"/>
</dbReference>
<evidence type="ECO:0000256" key="3">
    <source>
        <dbReference type="ARBA" id="ARBA00022617"/>
    </source>
</evidence>
<dbReference type="InterPro" id="IPR009056">
    <property type="entry name" value="Cyt_c-like_dom"/>
</dbReference>
<evidence type="ECO:0000256" key="6">
    <source>
        <dbReference type="ARBA" id="ARBA00022737"/>
    </source>
</evidence>
<dbReference type="GO" id="GO:0020037">
    <property type="term" value="F:heme binding"/>
    <property type="evidence" value="ECO:0007669"/>
    <property type="project" value="InterPro"/>
</dbReference>
<evidence type="ECO:0000256" key="2">
    <source>
        <dbReference type="ARBA" id="ARBA00022475"/>
    </source>
</evidence>
<dbReference type="AlphaFoldDB" id="A0A4R2KN37"/>
<dbReference type="GO" id="GO:0009055">
    <property type="term" value="F:electron transfer activity"/>
    <property type="evidence" value="ECO:0007669"/>
    <property type="project" value="InterPro"/>
</dbReference>
<evidence type="ECO:0000313" key="13">
    <source>
        <dbReference type="Proteomes" id="UP000294980"/>
    </source>
</evidence>
<dbReference type="Pfam" id="PF00034">
    <property type="entry name" value="Cytochrom_C"/>
    <property type="match status" value="2"/>
</dbReference>
<feature type="binding site" description="covalent" evidence="9">
    <location>
        <position position="202"/>
    </location>
    <ligand>
        <name>heme c</name>
        <dbReference type="ChEBI" id="CHEBI:61717"/>
        <label>2</label>
    </ligand>
</feature>
<dbReference type="Proteomes" id="UP000294980">
    <property type="component" value="Unassembled WGS sequence"/>
</dbReference>
<keyword evidence="13" id="KW-1185">Reference proteome</keyword>
<feature type="binding site" description="covalent" evidence="9">
    <location>
        <position position="340"/>
    </location>
    <ligand>
        <name>heme c</name>
        <dbReference type="ChEBI" id="CHEBI:61717"/>
        <label>3</label>
    </ligand>
</feature>
<evidence type="ECO:0000256" key="9">
    <source>
        <dbReference type="PIRSR" id="PIRSR000018-50"/>
    </source>
</evidence>
<dbReference type="PANTHER" id="PTHR35008:SF8">
    <property type="entry name" value="ALCOHOL DEHYDROGENASE CYTOCHROME C SUBUNIT"/>
    <property type="match status" value="1"/>
</dbReference>
<dbReference type="InterPro" id="IPR051459">
    <property type="entry name" value="Cytochrome_c-type_DH"/>
</dbReference>
<dbReference type="Gene3D" id="1.10.760.10">
    <property type="entry name" value="Cytochrome c-like domain"/>
    <property type="match status" value="2"/>
</dbReference>
<keyword evidence="3 9" id="KW-0349">Heme</keyword>
<feature type="domain" description="Cytochrome c" evidence="11">
    <location>
        <begin position="327"/>
        <end position="413"/>
    </location>
</feature>
<evidence type="ECO:0000256" key="1">
    <source>
        <dbReference type="ARBA" id="ARBA00004236"/>
    </source>
</evidence>
<dbReference type="EMBL" id="SLWX01000019">
    <property type="protein sequence ID" value="TCO72206.1"/>
    <property type="molecule type" value="Genomic_DNA"/>
</dbReference>
<reference evidence="12 13" key="1">
    <citation type="submission" date="2019-03" db="EMBL/GenBank/DDBJ databases">
        <title>Genomic Encyclopedia of Type Strains, Phase IV (KMG-IV): sequencing the most valuable type-strain genomes for metagenomic binning, comparative biology and taxonomic classification.</title>
        <authorList>
            <person name="Goeker M."/>
        </authorList>
    </citation>
    <scope>NUCLEOTIDE SEQUENCE [LARGE SCALE GENOMIC DNA]</scope>
    <source>
        <strain evidence="12 13">DSM 23344</strain>
    </source>
</reference>
<feature type="binding site" description="axial binding residue" evidence="10">
    <location>
        <position position="60"/>
    </location>
    <ligand>
        <name>heme c</name>
        <dbReference type="ChEBI" id="CHEBI:61717"/>
        <label>1</label>
    </ligand>
    <ligandPart>
        <name>Fe</name>
        <dbReference type="ChEBI" id="CHEBI:18248"/>
    </ligandPart>
</feature>
<feature type="binding site" description="covalent" evidence="9">
    <location>
        <position position="343"/>
    </location>
    <ligand>
        <name>heme c</name>
        <dbReference type="ChEBI" id="CHEBI:61717"/>
        <label>3</label>
    </ligand>
</feature>
<dbReference type="RefSeq" id="WP_338065957.1">
    <property type="nucleotide sequence ID" value="NZ_QQSW01000025.1"/>
</dbReference>
<evidence type="ECO:0000256" key="7">
    <source>
        <dbReference type="ARBA" id="ARBA00023004"/>
    </source>
</evidence>
<gene>
    <name evidence="12" type="ORF">EV688_1197</name>
</gene>
<dbReference type="PANTHER" id="PTHR35008">
    <property type="entry name" value="BLL4482 PROTEIN-RELATED"/>
    <property type="match status" value="1"/>
</dbReference>
<feature type="binding site" description="axial binding residue" evidence="10">
    <location>
        <position position="344"/>
    </location>
    <ligand>
        <name>heme c</name>
        <dbReference type="ChEBI" id="CHEBI:61717"/>
        <label>3</label>
    </ligand>
    <ligandPart>
        <name>Fe</name>
        <dbReference type="ChEBI" id="CHEBI:18248"/>
    </ligandPart>
</feature>
<dbReference type="GO" id="GO:0005886">
    <property type="term" value="C:plasma membrane"/>
    <property type="evidence" value="ECO:0007669"/>
    <property type="project" value="UniProtKB-SubCell"/>
</dbReference>